<organism evidence="1">
    <name type="scientific">marine sediment metagenome</name>
    <dbReference type="NCBI Taxonomy" id="412755"/>
    <lineage>
        <taxon>unclassified sequences</taxon>
        <taxon>metagenomes</taxon>
        <taxon>ecological metagenomes</taxon>
    </lineage>
</organism>
<dbReference type="EMBL" id="LAZR01029612">
    <property type="protein sequence ID" value="KKL59065.1"/>
    <property type="molecule type" value="Genomic_DNA"/>
</dbReference>
<accession>A0A0F9FP30</accession>
<proteinExistence type="predicted"/>
<evidence type="ECO:0000313" key="1">
    <source>
        <dbReference type="EMBL" id="KKL59065.1"/>
    </source>
</evidence>
<name>A0A0F9FP30_9ZZZZ</name>
<comment type="caution">
    <text evidence="1">The sequence shown here is derived from an EMBL/GenBank/DDBJ whole genome shotgun (WGS) entry which is preliminary data.</text>
</comment>
<sequence length="164" mass="19243">LNVIFFRTKHLGRNLVISALMCLMITSNHFLTARLIEKGSYSIEFKHLLDWYRENSEPGEKLASSWAHILKYIDIDKKDQFVRIHTLKSEDLEGFARNCRKRGIKYVEWNNRGSGTFKWHPCQLPLSKGNSVGSFELVKRIQIGEKRRMFIYRVRDKSEIGPAQ</sequence>
<gene>
    <name evidence="1" type="ORF">LCGC14_2219090</name>
</gene>
<dbReference type="AlphaFoldDB" id="A0A0F9FP30"/>
<reference evidence="1" key="1">
    <citation type="journal article" date="2015" name="Nature">
        <title>Complex archaea that bridge the gap between prokaryotes and eukaryotes.</title>
        <authorList>
            <person name="Spang A."/>
            <person name="Saw J.H."/>
            <person name="Jorgensen S.L."/>
            <person name="Zaremba-Niedzwiedzka K."/>
            <person name="Martijn J."/>
            <person name="Lind A.E."/>
            <person name="van Eijk R."/>
            <person name="Schleper C."/>
            <person name="Guy L."/>
            <person name="Ettema T.J."/>
        </authorList>
    </citation>
    <scope>NUCLEOTIDE SEQUENCE</scope>
</reference>
<feature type="non-terminal residue" evidence="1">
    <location>
        <position position="1"/>
    </location>
</feature>
<protein>
    <submittedName>
        <fullName evidence="1">Uncharacterized protein</fullName>
    </submittedName>
</protein>